<dbReference type="SUPFAM" id="SSF52374">
    <property type="entry name" value="Nucleotidylyl transferase"/>
    <property type="match status" value="1"/>
</dbReference>
<feature type="binding site" evidence="9">
    <location>
        <position position="12"/>
    </location>
    <ligand>
        <name>substrate</name>
    </ligand>
</feature>
<comment type="catalytic activity">
    <reaction evidence="8 9">
        <text>(R)-4'-phosphopantetheine + ATP + H(+) = 3'-dephospho-CoA + diphosphate</text>
        <dbReference type="Rhea" id="RHEA:19801"/>
        <dbReference type="ChEBI" id="CHEBI:15378"/>
        <dbReference type="ChEBI" id="CHEBI:30616"/>
        <dbReference type="ChEBI" id="CHEBI:33019"/>
        <dbReference type="ChEBI" id="CHEBI:57328"/>
        <dbReference type="ChEBI" id="CHEBI:61723"/>
        <dbReference type="EC" id="2.7.7.3"/>
    </reaction>
</comment>
<keyword evidence="1 9" id="KW-0963">Cytoplasm</keyword>
<dbReference type="PANTHER" id="PTHR21342:SF1">
    <property type="entry name" value="PHOSPHOPANTETHEINE ADENYLYLTRANSFERASE"/>
    <property type="match status" value="1"/>
</dbReference>
<evidence type="ECO:0000256" key="9">
    <source>
        <dbReference type="HAMAP-Rule" id="MF_00151"/>
    </source>
</evidence>
<feature type="site" description="Transition state stabilizer" evidence="9">
    <location>
        <position position="20"/>
    </location>
</feature>
<feature type="binding site" evidence="9">
    <location>
        <begin position="99"/>
        <end position="101"/>
    </location>
    <ligand>
        <name>ATP</name>
        <dbReference type="ChEBI" id="CHEBI:30616"/>
    </ligand>
</feature>
<feature type="domain" description="Cytidyltransferase-like" evidence="10">
    <location>
        <begin position="8"/>
        <end position="144"/>
    </location>
</feature>
<keyword evidence="2 9" id="KW-0808">Transferase</keyword>
<dbReference type="GO" id="GO:0004595">
    <property type="term" value="F:pantetheine-phosphate adenylyltransferase activity"/>
    <property type="evidence" value="ECO:0007669"/>
    <property type="project" value="UniProtKB-UniRule"/>
</dbReference>
<dbReference type="GO" id="GO:0015937">
    <property type="term" value="P:coenzyme A biosynthetic process"/>
    <property type="evidence" value="ECO:0007669"/>
    <property type="project" value="UniProtKB-UniRule"/>
</dbReference>
<feature type="binding site" evidence="9">
    <location>
        <position position="109"/>
    </location>
    <ligand>
        <name>ATP</name>
        <dbReference type="ChEBI" id="CHEBI:30616"/>
    </ligand>
</feature>
<dbReference type="NCBIfam" id="TIGR01510">
    <property type="entry name" value="coaD_prev_kdtB"/>
    <property type="match status" value="1"/>
</dbReference>
<feature type="binding site" evidence="9">
    <location>
        <begin position="12"/>
        <end position="13"/>
    </location>
    <ligand>
        <name>ATP</name>
        <dbReference type="ChEBI" id="CHEBI:30616"/>
    </ligand>
</feature>
<dbReference type="PRINTS" id="PR01020">
    <property type="entry name" value="LPSBIOSNTHSS"/>
</dbReference>
<name>A0A0K8MF81_9PROT</name>
<protein>
    <recommendedName>
        <fullName evidence="9">Phosphopantetheine adenylyltransferase</fullName>
        <ecNumber evidence="9">2.7.7.3</ecNumber>
    </recommendedName>
    <alternativeName>
        <fullName evidence="9">Dephospho-CoA pyrophosphorylase</fullName>
    </alternativeName>
    <alternativeName>
        <fullName evidence="9">Pantetheine-phosphate adenylyltransferase</fullName>
        <shortName evidence="9">PPAT</shortName>
    </alternativeName>
</protein>
<evidence type="ECO:0000313" key="12">
    <source>
        <dbReference type="Proteomes" id="UP000036771"/>
    </source>
</evidence>
<evidence type="ECO:0000256" key="6">
    <source>
        <dbReference type="ARBA" id="ARBA00022842"/>
    </source>
</evidence>
<keyword evidence="4 9" id="KW-0547">Nucleotide-binding</keyword>
<comment type="subunit">
    <text evidence="9">Homohexamer.</text>
</comment>
<sequence length="173" mass="19012">MSSLKIALYPGTFDPVTKGHLDIILRASRLVDVLVVAVAANAGKGPIFTLKERLAMVRHEVEKLTRNYPEDCGKIDVREFDNLLVDFARAQKASMIVRGLRAVSDFDYEFQMAGLNKAMSPAIETIFLVSSDGSQFISSTYIKEIATLGGDISAFVSDDVAQKLLQKVRTAKL</sequence>
<dbReference type="GO" id="GO:0005737">
    <property type="term" value="C:cytoplasm"/>
    <property type="evidence" value="ECO:0007669"/>
    <property type="project" value="UniProtKB-SubCell"/>
</dbReference>
<evidence type="ECO:0000313" key="11">
    <source>
        <dbReference type="EMBL" id="GAO98509.1"/>
    </source>
</evidence>
<comment type="subcellular location">
    <subcellularLocation>
        <location evidence="9">Cytoplasm</location>
    </subcellularLocation>
</comment>
<evidence type="ECO:0000256" key="7">
    <source>
        <dbReference type="ARBA" id="ARBA00022993"/>
    </source>
</evidence>
<dbReference type="EMBL" id="BBVC01000064">
    <property type="protein sequence ID" value="GAO98509.1"/>
    <property type="molecule type" value="Genomic_DNA"/>
</dbReference>
<gene>
    <name evidence="9 11" type="primary">coaD</name>
    <name evidence="11" type="ORF">Cva_01171</name>
</gene>
<evidence type="ECO:0000256" key="4">
    <source>
        <dbReference type="ARBA" id="ARBA00022741"/>
    </source>
</evidence>
<dbReference type="NCBIfam" id="TIGR00125">
    <property type="entry name" value="cyt_tran_rel"/>
    <property type="match status" value="1"/>
</dbReference>
<keyword evidence="5 9" id="KW-0067">ATP-binding</keyword>
<keyword evidence="6 9" id="KW-0460">Magnesium</keyword>
<keyword evidence="7 9" id="KW-0173">Coenzyme A biosynthesis</keyword>
<dbReference type="Proteomes" id="UP000036771">
    <property type="component" value="Unassembled WGS sequence"/>
</dbReference>
<evidence type="ECO:0000256" key="1">
    <source>
        <dbReference type="ARBA" id="ARBA00022490"/>
    </source>
</evidence>
<dbReference type="CDD" id="cd02163">
    <property type="entry name" value="PPAT"/>
    <property type="match status" value="1"/>
</dbReference>
<organism evidence="11 12">
    <name type="scientific">Caedimonas varicaedens</name>
    <dbReference type="NCBI Taxonomy" id="1629334"/>
    <lineage>
        <taxon>Bacteria</taxon>
        <taxon>Pseudomonadati</taxon>
        <taxon>Pseudomonadota</taxon>
        <taxon>Alphaproteobacteria</taxon>
        <taxon>Holosporales</taxon>
        <taxon>Caedimonadaceae</taxon>
        <taxon>Caedimonas</taxon>
    </lineage>
</organism>
<feature type="binding site" evidence="9">
    <location>
        <position position="20"/>
    </location>
    <ligand>
        <name>ATP</name>
        <dbReference type="ChEBI" id="CHEBI:30616"/>
    </ligand>
</feature>
<evidence type="ECO:0000256" key="8">
    <source>
        <dbReference type="ARBA" id="ARBA00029346"/>
    </source>
</evidence>
<feature type="binding site" evidence="9">
    <location>
        <position position="98"/>
    </location>
    <ligand>
        <name>substrate</name>
    </ligand>
</feature>
<dbReference type="UniPathway" id="UPA00241">
    <property type="reaction ID" value="UER00355"/>
</dbReference>
<dbReference type="AlphaFoldDB" id="A0A0K8MF81"/>
<comment type="pathway">
    <text evidence="9">Cofactor biosynthesis; coenzyme A biosynthesis; CoA from (R)-pantothenate: step 4/5.</text>
</comment>
<keyword evidence="3 9" id="KW-0548">Nucleotidyltransferase</keyword>
<feature type="binding site" evidence="9">
    <location>
        <begin position="134"/>
        <end position="140"/>
    </location>
    <ligand>
        <name>ATP</name>
        <dbReference type="ChEBI" id="CHEBI:30616"/>
    </ligand>
</feature>
<dbReference type="InterPro" id="IPR014729">
    <property type="entry name" value="Rossmann-like_a/b/a_fold"/>
</dbReference>
<proteinExistence type="inferred from homology"/>
<comment type="caution">
    <text evidence="11">The sequence shown here is derived from an EMBL/GenBank/DDBJ whole genome shotgun (WGS) entry which is preliminary data.</text>
</comment>
<evidence type="ECO:0000256" key="5">
    <source>
        <dbReference type="ARBA" id="ARBA00022840"/>
    </source>
</evidence>
<dbReference type="Gene3D" id="3.40.50.620">
    <property type="entry name" value="HUPs"/>
    <property type="match status" value="1"/>
</dbReference>
<dbReference type="InterPro" id="IPR001980">
    <property type="entry name" value="PPAT"/>
</dbReference>
<dbReference type="HAMAP" id="MF_00151">
    <property type="entry name" value="PPAT_bact"/>
    <property type="match status" value="1"/>
</dbReference>
<feature type="binding site" evidence="9">
    <location>
        <position position="84"/>
    </location>
    <ligand>
        <name>substrate</name>
    </ligand>
</feature>
<feature type="binding site" evidence="9">
    <location>
        <position position="44"/>
    </location>
    <ligand>
        <name>substrate</name>
    </ligand>
</feature>
<comment type="function">
    <text evidence="9">Reversibly transfers an adenylyl group from ATP to 4'-phosphopantetheine, yielding dephospho-CoA (dPCoA) and pyrophosphate.</text>
</comment>
<comment type="cofactor">
    <cofactor evidence="9">
        <name>Mg(2+)</name>
        <dbReference type="ChEBI" id="CHEBI:18420"/>
    </cofactor>
</comment>
<comment type="similarity">
    <text evidence="9">Belongs to the bacterial CoaD family.</text>
</comment>
<evidence type="ECO:0000256" key="2">
    <source>
        <dbReference type="ARBA" id="ARBA00022679"/>
    </source>
</evidence>
<evidence type="ECO:0000259" key="10">
    <source>
        <dbReference type="Pfam" id="PF01467"/>
    </source>
</evidence>
<dbReference type="EC" id="2.7.7.3" evidence="9"/>
<dbReference type="InterPro" id="IPR004821">
    <property type="entry name" value="Cyt_trans-like"/>
</dbReference>
<evidence type="ECO:0000256" key="3">
    <source>
        <dbReference type="ARBA" id="ARBA00022695"/>
    </source>
</evidence>
<dbReference type="STRING" id="1629334.Cva_01171"/>
<reference evidence="11 12" key="1">
    <citation type="submission" date="2015-03" db="EMBL/GenBank/DDBJ databases">
        <title>Caedibacter varicaedens, whole genome shotgun sequence.</title>
        <authorList>
            <person name="Suzuki H."/>
            <person name="Dapper A.L."/>
            <person name="Gibson A.K."/>
            <person name="Jackson C."/>
            <person name="Lee H."/>
            <person name="Pejaver V.R."/>
            <person name="Doak T."/>
            <person name="Lynch M."/>
        </authorList>
    </citation>
    <scope>NUCLEOTIDE SEQUENCE [LARGE SCALE GENOMIC DNA]</scope>
</reference>
<dbReference type="OrthoDB" id="9806661at2"/>
<dbReference type="Pfam" id="PF01467">
    <property type="entry name" value="CTP_transf_like"/>
    <property type="match status" value="1"/>
</dbReference>
<dbReference type="GO" id="GO:0005524">
    <property type="term" value="F:ATP binding"/>
    <property type="evidence" value="ECO:0007669"/>
    <property type="project" value="UniProtKB-KW"/>
</dbReference>
<dbReference type="PANTHER" id="PTHR21342">
    <property type="entry name" value="PHOSPHOPANTETHEINE ADENYLYLTRANSFERASE"/>
    <property type="match status" value="1"/>
</dbReference>
<keyword evidence="12" id="KW-1185">Reference proteome</keyword>
<accession>A0A0K8MF81</accession>